<dbReference type="Proteomes" id="UP000886998">
    <property type="component" value="Unassembled WGS sequence"/>
</dbReference>
<proteinExistence type="predicted"/>
<dbReference type="EMBL" id="BMAV01003000">
    <property type="protein sequence ID" value="GFY42323.1"/>
    <property type="molecule type" value="Genomic_DNA"/>
</dbReference>
<name>A0A8X6WVZ2_9ARAC</name>
<sequence length="115" mass="12981">MCGKPRCFKVNPESGATASEHTIVRISPPQSKCRPSTAKRRSTLGQTAVSMPQPFSIRHSLLANCLSKKSFGCAFPYTPQEKHPARVGRVEFWSKFEFIEHKVERLKVSFWKNGS</sequence>
<accession>A0A8X6WVZ2</accession>
<feature type="region of interest" description="Disordered" evidence="1">
    <location>
        <begin position="19"/>
        <end position="45"/>
    </location>
</feature>
<protein>
    <submittedName>
        <fullName evidence="2">Uncharacterized protein</fullName>
    </submittedName>
</protein>
<evidence type="ECO:0000313" key="3">
    <source>
        <dbReference type="Proteomes" id="UP000886998"/>
    </source>
</evidence>
<gene>
    <name evidence="2" type="ORF">TNIN_372491</name>
</gene>
<organism evidence="2 3">
    <name type="scientific">Trichonephila inaurata madagascariensis</name>
    <dbReference type="NCBI Taxonomy" id="2747483"/>
    <lineage>
        <taxon>Eukaryota</taxon>
        <taxon>Metazoa</taxon>
        <taxon>Ecdysozoa</taxon>
        <taxon>Arthropoda</taxon>
        <taxon>Chelicerata</taxon>
        <taxon>Arachnida</taxon>
        <taxon>Araneae</taxon>
        <taxon>Araneomorphae</taxon>
        <taxon>Entelegynae</taxon>
        <taxon>Araneoidea</taxon>
        <taxon>Nephilidae</taxon>
        <taxon>Trichonephila</taxon>
        <taxon>Trichonephila inaurata</taxon>
    </lineage>
</organism>
<evidence type="ECO:0000313" key="2">
    <source>
        <dbReference type="EMBL" id="GFY42323.1"/>
    </source>
</evidence>
<reference evidence="2" key="1">
    <citation type="submission" date="2020-08" db="EMBL/GenBank/DDBJ databases">
        <title>Multicomponent nature underlies the extraordinary mechanical properties of spider dragline silk.</title>
        <authorList>
            <person name="Kono N."/>
            <person name="Nakamura H."/>
            <person name="Mori M."/>
            <person name="Yoshida Y."/>
            <person name="Ohtoshi R."/>
            <person name="Malay A.D."/>
            <person name="Moran D.A.P."/>
            <person name="Tomita M."/>
            <person name="Numata K."/>
            <person name="Arakawa K."/>
        </authorList>
    </citation>
    <scope>NUCLEOTIDE SEQUENCE</scope>
</reference>
<dbReference type="AlphaFoldDB" id="A0A8X6WVZ2"/>
<keyword evidence="3" id="KW-1185">Reference proteome</keyword>
<comment type="caution">
    <text evidence="2">The sequence shown here is derived from an EMBL/GenBank/DDBJ whole genome shotgun (WGS) entry which is preliminary data.</text>
</comment>
<dbReference type="OrthoDB" id="6427977at2759"/>
<evidence type="ECO:0000256" key="1">
    <source>
        <dbReference type="SAM" id="MobiDB-lite"/>
    </source>
</evidence>